<evidence type="ECO:0000256" key="2">
    <source>
        <dbReference type="ARBA" id="ARBA00022645"/>
    </source>
</evidence>
<feature type="signal peptide" evidence="7">
    <location>
        <begin position="1"/>
        <end position="20"/>
    </location>
</feature>
<name>A0AAD5MH00_PYTIN</name>
<keyword evidence="3" id="KW-0645">Protease</keyword>
<evidence type="ECO:0000256" key="1">
    <source>
        <dbReference type="ARBA" id="ARBA00009431"/>
    </source>
</evidence>
<dbReference type="Proteomes" id="UP001209570">
    <property type="component" value="Unassembled WGS sequence"/>
</dbReference>
<comment type="similarity">
    <text evidence="1">Belongs to the peptidase S10 family.</text>
</comment>
<evidence type="ECO:0000256" key="5">
    <source>
        <dbReference type="ARBA" id="ARBA00023180"/>
    </source>
</evidence>
<dbReference type="InterPro" id="IPR029058">
    <property type="entry name" value="AB_hydrolase_fold"/>
</dbReference>
<keyword evidence="9" id="KW-1185">Reference proteome</keyword>
<dbReference type="PANTHER" id="PTHR11802:SF113">
    <property type="entry name" value="SERINE CARBOXYPEPTIDASE CTSA-4.1"/>
    <property type="match status" value="1"/>
</dbReference>
<dbReference type="EMBL" id="JAKCXM010000021">
    <property type="protein sequence ID" value="KAJ0407447.1"/>
    <property type="molecule type" value="Genomic_DNA"/>
</dbReference>
<dbReference type="PRINTS" id="PR00724">
    <property type="entry name" value="CRBOXYPTASEC"/>
</dbReference>
<evidence type="ECO:0000256" key="3">
    <source>
        <dbReference type="ARBA" id="ARBA00022670"/>
    </source>
</evidence>
<evidence type="ECO:0000313" key="9">
    <source>
        <dbReference type="Proteomes" id="UP001209570"/>
    </source>
</evidence>
<dbReference type="GO" id="GO:0004185">
    <property type="term" value="F:serine-type carboxypeptidase activity"/>
    <property type="evidence" value="ECO:0007669"/>
    <property type="project" value="InterPro"/>
</dbReference>
<proteinExistence type="inferred from homology"/>
<evidence type="ECO:0000256" key="7">
    <source>
        <dbReference type="SAM" id="SignalP"/>
    </source>
</evidence>
<gene>
    <name evidence="8" type="ORF">P43SY_004988</name>
</gene>
<dbReference type="GO" id="GO:0006508">
    <property type="term" value="P:proteolysis"/>
    <property type="evidence" value="ECO:0007669"/>
    <property type="project" value="UniProtKB-KW"/>
</dbReference>
<evidence type="ECO:0000256" key="4">
    <source>
        <dbReference type="ARBA" id="ARBA00022801"/>
    </source>
</evidence>
<dbReference type="PANTHER" id="PTHR11802">
    <property type="entry name" value="SERINE PROTEASE FAMILY S10 SERINE CARBOXYPEPTIDASE"/>
    <property type="match status" value="1"/>
</dbReference>
<dbReference type="PROSITE" id="PS00560">
    <property type="entry name" value="CARBOXYPEPT_SER_HIS"/>
    <property type="match status" value="1"/>
</dbReference>
<accession>A0AAD5MH00</accession>
<keyword evidence="4" id="KW-0378">Hydrolase</keyword>
<dbReference type="AlphaFoldDB" id="A0AAD5MH00"/>
<dbReference type="InterPro" id="IPR033124">
    <property type="entry name" value="Ser_caboxypep_his_AS"/>
</dbReference>
<evidence type="ECO:0008006" key="10">
    <source>
        <dbReference type="Google" id="ProtNLM"/>
    </source>
</evidence>
<dbReference type="Gene3D" id="3.40.50.1820">
    <property type="entry name" value="alpha/beta hydrolase"/>
    <property type="match status" value="1"/>
</dbReference>
<protein>
    <recommendedName>
        <fullName evidence="10">Serine protease family S10</fullName>
    </recommendedName>
</protein>
<sequence>MHAVLQLTLLLLFYLLGGSGRSVSGTPSKSSPSDAESSLCGEQERRETGYFNGIYYVLYETTAPTREDAPVILWLSGGPGCSGLVAALFELGPCMFDDERDTIAANPYSWTRIAHVVFVDQPRGTGFSASSNDTPSWTEAQAMTDLVRFVDEFFGAHPSLATQDFYIFGESFGGHYAPDLGARLLQSNPIAWQQRLKGVGIGNGVVSPIAYVQTYKSFAKSNAYANDYLSDISDQLDSVQQAALDAAQSCSRQEKDTTRLVNGAHRQLRAGEAGGTTAVCHQAAKLMQRFTSMVVGAVISSGRNMYDLRRPCHDDRLSLCYRLSRLETLVNQPETLKYFGVEDKLWQLCSMEILCAVRDIDYVEESEVNVAYLLDHGVRVLVYAGDADTMAPWEMHVQWTHDMTWLKRDMFRATSTQSLTMENRPVGTLATAGGLSLVRVFDAGHMVPHDQPHVALEMLRNFVNSDHHLSVFT</sequence>
<comment type="caution">
    <text evidence="8">The sequence shown here is derived from an EMBL/GenBank/DDBJ whole genome shotgun (WGS) entry which is preliminary data.</text>
</comment>
<feature type="chain" id="PRO_5042174808" description="Serine protease family S10" evidence="7">
    <location>
        <begin position="21"/>
        <end position="473"/>
    </location>
</feature>
<evidence type="ECO:0000256" key="6">
    <source>
        <dbReference type="SAM" id="MobiDB-lite"/>
    </source>
</evidence>
<feature type="region of interest" description="Disordered" evidence="6">
    <location>
        <begin position="23"/>
        <end position="42"/>
    </location>
</feature>
<reference evidence="8" key="1">
    <citation type="submission" date="2021-12" db="EMBL/GenBank/DDBJ databases">
        <title>Prjna785345.</title>
        <authorList>
            <person name="Rujirawat T."/>
            <person name="Krajaejun T."/>
        </authorList>
    </citation>
    <scope>NUCLEOTIDE SEQUENCE</scope>
    <source>
        <strain evidence="8">Pi057C3</strain>
    </source>
</reference>
<dbReference type="Pfam" id="PF00450">
    <property type="entry name" value="Peptidase_S10"/>
    <property type="match status" value="1"/>
</dbReference>
<dbReference type="SUPFAM" id="SSF53474">
    <property type="entry name" value="alpha/beta-Hydrolases"/>
    <property type="match status" value="1"/>
</dbReference>
<evidence type="ECO:0000313" key="8">
    <source>
        <dbReference type="EMBL" id="KAJ0407447.1"/>
    </source>
</evidence>
<feature type="compositionally biased region" description="Low complexity" evidence="6">
    <location>
        <begin position="23"/>
        <end position="38"/>
    </location>
</feature>
<keyword evidence="2" id="KW-0121">Carboxypeptidase</keyword>
<organism evidence="8 9">
    <name type="scientific">Pythium insidiosum</name>
    <name type="common">Pythiosis disease agent</name>
    <dbReference type="NCBI Taxonomy" id="114742"/>
    <lineage>
        <taxon>Eukaryota</taxon>
        <taxon>Sar</taxon>
        <taxon>Stramenopiles</taxon>
        <taxon>Oomycota</taxon>
        <taxon>Peronosporomycetes</taxon>
        <taxon>Pythiales</taxon>
        <taxon>Pythiaceae</taxon>
        <taxon>Pythium</taxon>
    </lineage>
</organism>
<dbReference type="InterPro" id="IPR001563">
    <property type="entry name" value="Peptidase_S10"/>
</dbReference>
<keyword evidence="7" id="KW-0732">Signal</keyword>
<keyword evidence="5" id="KW-0325">Glycoprotein</keyword>